<gene>
    <name evidence="5" type="ORF">G4D64_11105</name>
    <name evidence="4" type="ORF">H1Z61_11715</name>
</gene>
<accession>A0A6B3W0C8</accession>
<dbReference type="InterPro" id="IPR014781">
    <property type="entry name" value="Anthrax_toxin_lethal/edema_N/C"/>
</dbReference>
<dbReference type="SUPFAM" id="SSF55486">
    <property type="entry name" value="Metalloproteases ('zincins'), catalytic domain"/>
    <property type="match status" value="1"/>
</dbReference>
<evidence type="ECO:0000313" key="5">
    <source>
        <dbReference type="EMBL" id="NEY82035.1"/>
    </source>
</evidence>
<dbReference type="PROSITE" id="PS51995">
    <property type="entry name" value="ATLF"/>
    <property type="match status" value="1"/>
</dbReference>
<evidence type="ECO:0000313" key="7">
    <source>
        <dbReference type="Proteomes" id="UP000570010"/>
    </source>
</evidence>
<dbReference type="GO" id="GO:0005576">
    <property type="term" value="C:extracellular region"/>
    <property type="evidence" value="ECO:0007669"/>
    <property type="project" value="UniProtKB-SubCell"/>
</dbReference>
<keyword evidence="2" id="KW-0964">Secreted</keyword>
<dbReference type="InterPro" id="IPR047568">
    <property type="entry name" value="ATLF-like_dom"/>
</dbReference>
<evidence type="ECO:0000259" key="3">
    <source>
        <dbReference type="PROSITE" id="PS51995"/>
    </source>
</evidence>
<proteinExistence type="predicted"/>
<sequence>MVKRIMMFIFSITPLFMFQSSQPSYQSIPLKHYASDSSFRQLMFLHSFDLLGDIIVLPNEPFDHVEAASIITRVDRLPESMLLKLREKEIKMKLFEGKLTDNPTVKHLRGQTPRGYEKIGTKWDEVPGIGGSKLILVKIGHSEKGKGHGSINLELHELAHSIDRYLYNEIRHQEDFQKIWKEERGAVFPNNAYFLKYPEEYFAESFAMYHLNEQTNSNLKQYAPKTYAFIQNLK</sequence>
<keyword evidence="6" id="KW-1185">Reference proteome</keyword>
<dbReference type="InterPro" id="IPR024079">
    <property type="entry name" value="MetalloPept_cat_dom_sf"/>
</dbReference>
<protein>
    <submittedName>
        <fullName evidence="5">Toxin</fullName>
    </submittedName>
</protein>
<evidence type="ECO:0000313" key="6">
    <source>
        <dbReference type="Proteomes" id="UP000472971"/>
    </source>
</evidence>
<comment type="subcellular location">
    <subcellularLocation>
        <location evidence="1">Secreted</location>
    </subcellularLocation>
</comment>
<dbReference type="Gene3D" id="3.40.390.10">
    <property type="entry name" value="Collagenase (Catalytic Domain)"/>
    <property type="match status" value="1"/>
</dbReference>
<reference evidence="5 6" key="1">
    <citation type="submission" date="2020-02" db="EMBL/GenBank/DDBJ databases">
        <title>Bacillus aquiflavi sp. nov., isolated from yellow water of strong flavor Chinese baijiu in Yibin region of China.</title>
        <authorList>
            <person name="Xie J."/>
        </authorList>
    </citation>
    <scope>NUCLEOTIDE SEQUENCE [LARGE SCALE GENOMIC DNA]</scope>
    <source>
        <strain evidence="5 6">3H-10</strain>
    </source>
</reference>
<dbReference type="Pfam" id="PF07737">
    <property type="entry name" value="ATLF"/>
    <property type="match status" value="1"/>
</dbReference>
<feature type="domain" description="ATLF-like" evidence="3">
    <location>
        <begin position="48"/>
        <end position="234"/>
    </location>
</feature>
<name>A0A6B3W0C8_9BACI</name>
<dbReference type="AlphaFoldDB" id="A0A6B3W0C8"/>
<evidence type="ECO:0000256" key="2">
    <source>
        <dbReference type="ARBA" id="ARBA00022525"/>
    </source>
</evidence>
<reference evidence="4 7" key="2">
    <citation type="submission" date="2020-07" db="EMBL/GenBank/DDBJ databases">
        <authorList>
            <person name="Feng H."/>
        </authorList>
    </citation>
    <scope>NUCLEOTIDE SEQUENCE [LARGE SCALE GENOMIC DNA]</scope>
    <source>
        <strain evidence="4">S-12</strain>
        <strain evidence="7">s-12</strain>
    </source>
</reference>
<dbReference type="Proteomes" id="UP000472971">
    <property type="component" value="Unassembled WGS sequence"/>
</dbReference>
<dbReference type="EMBL" id="JACEIO010000027">
    <property type="protein sequence ID" value="MBA4537779.1"/>
    <property type="molecule type" value="Genomic_DNA"/>
</dbReference>
<dbReference type="GO" id="GO:0008237">
    <property type="term" value="F:metallopeptidase activity"/>
    <property type="evidence" value="ECO:0007669"/>
    <property type="project" value="InterPro"/>
</dbReference>
<dbReference type="Proteomes" id="UP000570010">
    <property type="component" value="Unassembled WGS sequence"/>
</dbReference>
<dbReference type="EMBL" id="JAAIWN010000025">
    <property type="protein sequence ID" value="NEY82035.1"/>
    <property type="molecule type" value="Genomic_DNA"/>
</dbReference>
<evidence type="ECO:0000313" key="4">
    <source>
        <dbReference type="EMBL" id="MBA4537779.1"/>
    </source>
</evidence>
<comment type="caution">
    <text evidence="5">The sequence shown here is derived from an EMBL/GenBank/DDBJ whole genome shotgun (WGS) entry which is preliminary data.</text>
</comment>
<evidence type="ECO:0000256" key="1">
    <source>
        <dbReference type="ARBA" id="ARBA00004613"/>
    </source>
</evidence>
<dbReference type="CDD" id="cd20183">
    <property type="entry name" value="M34_PPEP"/>
    <property type="match status" value="1"/>
</dbReference>
<dbReference type="RefSeq" id="WP_163242422.1">
    <property type="nucleotide sequence ID" value="NZ_JAAIWN010000025.1"/>
</dbReference>
<organism evidence="5 6">
    <name type="scientific">Bacillus aquiflavi</name>
    <dbReference type="NCBI Taxonomy" id="2672567"/>
    <lineage>
        <taxon>Bacteria</taxon>
        <taxon>Bacillati</taxon>
        <taxon>Bacillota</taxon>
        <taxon>Bacilli</taxon>
        <taxon>Bacillales</taxon>
        <taxon>Bacillaceae</taxon>
        <taxon>Bacillus</taxon>
    </lineage>
</organism>